<dbReference type="Pfam" id="PF00582">
    <property type="entry name" value="Usp"/>
    <property type="match status" value="1"/>
</dbReference>
<evidence type="ECO:0000313" key="3">
    <source>
        <dbReference type="EMBL" id="KEA61653.1"/>
    </source>
</evidence>
<feature type="domain" description="UspA" evidence="2">
    <location>
        <begin position="191"/>
        <end position="286"/>
    </location>
</feature>
<protein>
    <submittedName>
        <fullName evidence="3">Universal stress protein UspA and related nucleotide-binding protein</fullName>
    </submittedName>
</protein>
<dbReference type="AlphaFoldDB" id="A0A081FSZ8"/>
<comment type="caution">
    <text evidence="3">The sequence shown here is derived from an EMBL/GenBank/DDBJ whole genome shotgun (WGS) entry which is preliminary data.</text>
</comment>
<dbReference type="PANTHER" id="PTHR46268">
    <property type="entry name" value="STRESS RESPONSE PROTEIN NHAX"/>
    <property type="match status" value="1"/>
</dbReference>
<dbReference type="EMBL" id="JMQN01000063">
    <property type="protein sequence ID" value="KEA61653.1"/>
    <property type="molecule type" value="Genomic_DNA"/>
</dbReference>
<dbReference type="Gene3D" id="3.40.50.12370">
    <property type="match status" value="1"/>
</dbReference>
<evidence type="ECO:0000313" key="4">
    <source>
        <dbReference type="Proteomes" id="UP000028252"/>
    </source>
</evidence>
<proteinExistence type="inferred from homology"/>
<name>A0A081FSZ8_9GAMM</name>
<dbReference type="InterPro" id="IPR006015">
    <property type="entry name" value="Universal_stress_UspA"/>
</dbReference>
<evidence type="ECO:0000259" key="2">
    <source>
        <dbReference type="Pfam" id="PF00582"/>
    </source>
</evidence>
<keyword evidence="4" id="KW-1185">Reference proteome</keyword>
<dbReference type="OrthoDB" id="9804721at2"/>
<dbReference type="SUPFAM" id="SSF52402">
    <property type="entry name" value="Adenine nucleotide alpha hydrolases-like"/>
    <property type="match status" value="2"/>
</dbReference>
<organism evidence="3 4">
    <name type="scientific">Marinobacterium lacunae</name>
    <dbReference type="NCBI Taxonomy" id="1232683"/>
    <lineage>
        <taxon>Bacteria</taxon>
        <taxon>Pseudomonadati</taxon>
        <taxon>Pseudomonadota</taxon>
        <taxon>Gammaproteobacteria</taxon>
        <taxon>Oceanospirillales</taxon>
        <taxon>Oceanospirillaceae</taxon>
        <taxon>Marinobacterium</taxon>
    </lineage>
</organism>
<gene>
    <name evidence="3" type="ORF">ADIMK_4110</name>
</gene>
<dbReference type="PANTHER" id="PTHR46268:SF15">
    <property type="entry name" value="UNIVERSAL STRESS PROTEIN HP_0031"/>
    <property type="match status" value="1"/>
</dbReference>
<reference evidence="3" key="1">
    <citation type="submission" date="2014-04" db="EMBL/GenBank/DDBJ databases">
        <title>Marinobacterium kochiensis sp. nov., isolated from sediment sample collected from Kochi backwaters in Kerala, India.</title>
        <authorList>
            <person name="Singh A."/>
            <person name="Pinnaka A.K."/>
        </authorList>
    </citation>
    <scope>NUCLEOTIDE SEQUENCE [LARGE SCALE GENOMIC DNA]</scope>
    <source>
        <strain evidence="3">AK27</strain>
    </source>
</reference>
<dbReference type="RefSeq" id="WP_036192290.1">
    <property type="nucleotide sequence ID" value="NZ_JMQN01000063.1"/>
</dbReference>
<comment type="similarity">
    <text evidence="1">Belongs to the universal stress protein A family.</text>
</comment>
<dbReference type="PATRIC" id="fig|1232683.4.peg.4041"/>
<dbReference type="eggNOG" id="COG0589">
    <property type="taxonomic scope" value="Bacteria"/>
</dbReference>
<accession>A0A081FSZ8</accession>
<dbReference type="InterPro" id="IPR006016">
    <property type="entry name" value="UspA"/>
</dbReference>
<dbReference type="PRINTS" id="PR01438">
    <property type="entry name" value="UNVRSLSTRESS"/>
</dbReference>
<sequence>MMNPKTLLMPLSSSGQVKERLQGALAIAQYFEAHLDVMHAQVSPRRFFPDDRISLAVPAELLHQLEALATKSTEHESVAMRSMFAELCKSASVELISAGRVDGPSATWLDVTGLRSEMVAERGKVSDMLVIPQPRSGVPTSTFESALMRSGKPVMLMPREQTCFRAERVAIAWNGSTEVSRAVSAALPILKRAQEVHVLTERDARAFKPDVQDLLVYLERHDIDAVHKTFDSRHKSAGEAIIDTLHDEGYDLLVMGAYTHRRVHEQVFGGVTSYVVGHARIPVLMMH</sequence>
<dbReference type="Proteomes" id="UP000028252">
    <property type="component" value="Unassembled WGS sequence"/>
</dbReference>
<dbReference type="CDD" id="cd00293">
    <property type="entry name" value="USP-like"/>
    <property type="match status" value="1"/>
</dbReference>
<dbReference type="STRING" id="1232683.ADIMK_4110"/>
<evidence type="ECO:0000256" key="1">
    <source>
        <dbReference type="ARBA" id="ARBA00008791"/>
    </source>
</evidence>